<evidence type="ECO:0000256" key="6">
    <source>
        <dbReference type="ARBA" id="ARBA00022660"/>
    </source>
</evidence>
<comment type="function">
    <text evidence="1">Accessory subunit of the mitochondrial membrane respiratory chain NADH dehydrogenase (Complex I), that is believed not to be involved in catalysis. Complex I functions in the transfer of electrons from NADH to the respiratory chain. The immediate electron acceptor for the enzyme is believed to be ubiquinone.</text>
</comment>
<keyword evidence="14" id="KW-1185">Reference proteome</keyword>
<feature type="disulfide bond" evidence="12">
    <location>
        <begin position="37"/>
        <end position="50"/>
    </location>
</feature>
<keyword evidence="6" id="KW-0679">Respiratory chain</keyword>
<dbReference type="AlphaFoldDB" id="T1H6N3"/>
<reference evidence="13" key="2">
    <citation type="submission" date="2015-06" db="UniProtKB">
        <authorList>
            <consortium name="EnsemblMetazoa"/>
        </authorList>
    </citation>
    <scope>IDENTIFICATION</scope>
</reference>
<dbReference type="Pfam" id="PF10200">
    <property type="entry name" value="Ndufs5"/>
    <property type="match status" value="1"/>
</dbReference>
<evidence type="ECO:0000256" key="1">
    <source>
        <dbReference type="ARBA" id="ARBA00003195"/>
    </source>
</evidence>
<evidence type="ECO:0000256" key="2">
    <source>
        <dbReference type="ARBA" id="ARBA00004569"/>
    </source>
</evidence>
<dbReference type="OMA" id="RICGFFE"/>
<keyword evidence="8" id="KW-0249">Electron transport</keyword>
<keyword evidence="10" id="KW-0472">Membrane</keyword>
<evidence type="ECO:0000256" key="8">
    <source>
        <dbReference type="ARBA" id="ARBA00022982"/>
    </source>
</evidence>
<keyword evidence="7" id="KW-0999">Mitochondrion inner membrane</keyword>
<comment type="similarity">
    <text evidence="4">Belongs to the complex I NDUFS5 subunit family.</text>
</comment>
<evidence type="ECO:0000313" key="14">
    <source>
        <dbReference type="Proteomes" id="UP000015102"/>
    </source>
</evidence>
<accession>T1H6N3</accession>
<evidence type="ECO:0000256" key="4">
    <source>
        <dbReference type="ARBA" id="ARBA00007372"/>
    </source>
</evidence>
<dbReference type="GO" id="GO:0005743">
    <property type="term" value="C:mitochondrial inner membrane"/>
    <property type="evidence" value="ECO:0007669"/>
    <property type="project" value="UniProtKB-SubCell"/>
</dbReference>
<dbReference type="Proteomes" id="UP000015102">
    <property type="component" value="Unassembled WGS sequence"/>
</dbReference>
<dbReference type="PANTHER" id="PTHR21268:SF2">
    <property type="entry name" value="NADH DEHYDROGENASE [UBIQUINONE] IRON-SULFUR PROTEIN 5"/>
    <property type="match status" value="1"/>
</dbReference>
<evidence type="ECO:0000256" key="9">
    <source>
        <dbReference type="ARBA" id="ARBA00023128"/>
    </source>
</evidence>
<protein>
    <submittedName>
        <fullName evidence="13">Uncharacterized protein</fullName>
    </submittedName>
</protein>
<dbReference type="InterPro" id="IPR019342">
    <property type="entry name" value="NADH_UbQ_OxRdtase_FeS-su5"/>
</dbReference>
<feature type="disulfide bond" evidence="12">
    <location>
        <begin position="27"/>
        <end position="60"/>
    </location>
</feature>
<evidence type="ECO:0000313" key="13">
    <source>
        <dbReference type="EnsemblMetazoa" id="MESCA012366-PA"/>
    </source>
</evidence>
<comment type="subcellular location">
    <subcellularLocation>
        <location evidence="3">Mitochondrion inner membrane</location>
        <topology evidence="3">Peripheral membrane protein</topology>
    </subcellularLocation>
    <subcellularLocation>
        <location evidence="2">Mitochondrion intermembrane space</location>
    </subcellularLocation>
</comment>
<dbReference type="PANTHER" id="PTHR21268">
    <property type="entry name" value="NADH DEHYDROGENASE [UBIQUINONE] IRON-SULFUR PROTEIN 5"/>
    <property type="match status" value="1"/>
</dbReference>
<dbReference type="PROSITE" id="PS51808">
    <property type="entry name" value="CHCH"/>
    <property type="match status" value="1"/>
</dbReference>
<evidence type="ECO:0000256" key="11">
    <source>
        <dbReference type="ARBA" id="ARBA00023157"/>
    </source>
</evidence>
<keyword evidence="5" id="KW-0813">Transport</keyword>
<sequence length="101" mass="11780">MSLTPFFRSPLTDMTGCLINHQGYHKCGKMEMDMMDCLEAYGMERGKTVCADIIADFRECATSKKQMNRVIAMRHERLKQYYTGERKKEDLYAPPPRIDAY</sequence>
<dbReference type="HOGENOM" id="CLU_160216_0_0_1"/>
<dbReference type="STRING" id="36166.T1H6N3"/>
<organism evidence="13 14">
    <name type="scientific">Megaselia scalaris</name>
    <name type="common">Humpbacked fly</name>
    <name type="synonym">Phora scalaris</name>
    <dbReference type="NCBI Taxonomy" id="36166"/>
    <lineage>
        <taxon>Eukaryota</taxon>
        <taxon>Metazoa</taxon>
        <taxon>Ecdysozoa</taxon>
        <taxon>Arthropoda</taxon>
        <taxon>Hexapoda</taxon>
        <taxon>Insecta</taxon>
        <taxon>Pterygota</taxon>
        <taxon>Neoptera</taxon>
        <taxon>Endopterygota</taxon>
        <taxon>Diptera</taxon>
        <taxon>Brachycera</taxon>
        <taxon>Muscomorpha</taxon>
        <taxon>Platypezoidea</taxon>
        <taxon>Phoridae</taxon>
        <taxon>Megaseliini</taxon>
        <taxon>Megaselia</taxon>
    </lineage>
</organism>
<dbReference type="EnsemblMetazoa" id="MESCA012366-RA">
    <property type="protein sequence ID" value="MESCA012366-PA"/>
    <property type="gene ID" value="MESCA012366"/>
</dbReference>
<evidence type="ECO:0000256" key="7">
    <source>
        <dbReference type="ARBA" id="ARBA00022792"/>
    </source>
</evidence>
<name>T1H6N3_MEGSC</name>
<evidence type="ECO:0000256" key="10">
    <source>
        <dbReference type="ARBA" id="ARBA00023136"/>
    </source>
</evidence>
<evidence type="ECO:0000256" key="12">
    <source>
        <dbReference type="PIRSR" id="PIRSR619342-50"/>
    </source>
</evidence>
<evidence type="ECO:0000256" key="3">
    <source>
        <dbReference type="ARBA" id="ARBA00004637"/>
    </source>
</evidence>
<proteinExistence type="inferred from homology"/>
<keyword evidence="11 12" id="KW-1015">Disulfide bond</keyword>
<evidence type="ECO:0000256" key="5">
    <source>
        <dbReference type="ARBA" id="ARBA00022448"/>
    </source>
</evidence>
<keyword evidence="9" id="KW-0496">Mitochondrion</keyword>
<reference evidence="14" key="1">
    <citation type="submission" date="2013-02" db="EMBL/GenBank/DDBJ databases">
        <authorList>
            <person name="Hughes D."/>
        </authorList>
    </citation>
    <scope>NUCLEOTIDE SEQUENCE</scope>
    <source>
        <strain>Durham</strain>
        <strain evidence="14">NC isolate 2 -- Noor lab</strain>
    </source>
</reference>
<dbReference type="GO" id="GO:0005758">
    <property type="term" value="C:mitochondrial intermembrane space"/>
    <property type="evidence" value="ECO:0007669"/>
    <property type="project" value="UniProtKB-SubCell"/>
</dbReference>